<reference evidence="1" key="1">
    <citation type="submission" date="2015-05" db="EMBL/GenBank/DDBJ databases">
        <title>Permanent draft genome of Rhodopirellula islandicus K833.</title>
        <authorList>
            <person name="Kizina J."/>
            <person name="Richter M."/>
            <person name="Glockner F.O."/>
            <person name="Harder J."/>
        </authorList>
    </citation>
    <scope>NUCLEOTIDE SEQUENCE [LARGE SCALE GENOMIC DNA]</scope>
    <source>
        <strain evidence="1">K833</strain>
    </source>
</reference>
<evidence type="ECO:0000313" key="1">
    <source>
        <dbReference type="EMBL" id="KLU07615.1"/>
    </source>
</evidence>
<dbReference type="EMBL" id="LECT01000006">
    <property type="protein sequence ID" value="KLU07615.1"/>
    <property type="molecule type" value="Genomic_DNA"/>
</dbReference>
<comment type="caution">
    <text evidence="1">The sequence shown here is derived from an EMBL/GenBank/DDBJ whole genome shotgun (WGS) entry which is preliminary data.</text>
</comment>
<dbReference type="AlphaFoldDB" id="A0A0J1BMB0"/>
<name>A0A0J1BMB0_RHOIS</name>
<sequence>MNRTPRFDFYSEISRKHHFLGLVATMEELSVTMADSSSGCSDCW</sequence>
<dbReference type="PATRIC" id="fig|595434.4.peg.670"/>
<dbReference type="STRING" id="595434.RISK_000693"/>
<evidence type="ECO:0000313" key="2">
    <source>
        <dbReference type="Proteomes" id="UP000036367"/>
    </source>
</evidence>
<dbReference type="Proteomes" id="UP000036367">
    <property type="component" value="Unassembled WGS sequence"/>
</dbReference>
<keyword evidence="2" id="KW-1185">Reference proteome</keyword>
<protein>
    <submittedName>
        <fullName evidence="1">Uncharacterized protein</fullName>
    </submittedName>
</protein>
<gene>
    <name evidence="1" type="ORF">RISK_000693</name>
</gene>
<proteinExistence type="predicted"/>
<organism evidence="1 2">
    <name type="scientific">Rhodopirellula islandica</name>
    <dbReference type="NCBI Taxonomy" id="595434"/>
    <lineage>
        <taxon>Bacteria</taxon>
        <taxon>Pseudomonadati</taxon>
        <taxon>Planctomycetota</taxon>
        <taxon>Planctomycetia</taxon>
        <taxon>Pirellulales</taxon>
        <taxon>Pirellulaceae</taxon>
        <taxon>Rhodopirellula</taxon>
    </lineage>
</organism>
<accession>A0A0J1BMB0</accession>